<accession>A0A841TST7</accession>
<sequence>MDPLQNAVDYLKTKGIEVEPKKSLFQVNQEMGVMLLTLLMSEVDSLRNRVKVLEEGGATGE</sequence>
<name>A0A841TST7_9BACL</name>
<reference evidence="1 2" key="1">
    <citation type="submission" date="2020-08" db="EMBL/GenBank/DDBJ databases">
        <title>Cohnella phylogeny.</title>
        <authorList>
            <person name="Dunlap C."/>
        </authorList>
    </citation>
    <scope>NUCLEOTIDE SEQUENCE [LARGE SCALE GENOMIC DNA]</scope>
    <source>
        <strain evidence="1 2">DSM 25239</strain>
    </source>
</reference>
<keyword evidence="2" id="KW-1185">Reference proteome</keyword>
<dbReference type="RefSeq" id="WP_185133928.1">
    <property type="nucleotide sequence ID" value="NZ_JACJVR010000002.1"/>
</dbReference>
<evidence type="ECO:0000313" key="1">
    <source>
        <dbReference type="EMBL" id="MBB6689902.1"/>
    </source>
</evidence>
<dbReference type="AlphaFoldDB" id="A0A841TST7"/>
<dbReference type="Proteomes" id="UP000553776">
    <property type="component" value="Unassembled WGS sequence"/>
</dbReference>
<gene>
    <name evidence="1" type="ORF">H7B90_00660</name>
</gene>
<proteinExistence type="predicted"/>
<comment type="caution">
    <text evidence="1">The sequence shown here is derived from an EMBL/GenBank/DDBJ whole genome shotgun (WGS) entry which is preliminary data.</text>
</comment>
<protein>
    <submittedName>
        <fullName evidence="1">Uncharacterized protein</fullName>
    </submittedName>
</protein>
<evidence type="ECO:0000313" key="2">
    <source>
        <dbReference type="Proteomes" id="UP000553776"/>
    </source>
</evidence>
<dbReference type="EMBL" id="JACJVR010000002">
    <property type="protein sequence ID" value="MBB6689902.1"/>
    <property type="molecule type" value="Genomic_DNA"/>
</dbReference>
<organism evidence="1 2">
    <name type="scientific">Cohnella xylanilytica</name>
    <dbReference type="NCBI Taxonomy" id="557555"/>
    <lineage>
        <taxon>Bacteria</taxon>
        <taxon>Bacillati</taxon>
        <taxon>Bacillota</taxon>
        <taxon>Bacilli</taxon>
        <taxon>Bacillales</taxon>
        <taxon>Paenibacillaceae</taxon>
        <taxon>Cohnella</taxon>
    </lineage>
</organism>